<keyword evidence="2" id="KW-1185">Reference proteome</keyword>
<dbReference type="Proteomes" id="UP000265520">
    <property type="component" value="Unassembled WGS sequence"/>
</dbReference>
<evidence type="ECO:0000313" key="2">
    <source>
        <dbReference type="Proteomes" id="UP000265520"/>
    </source>
</evidence>
<dbReference type="GO" id="GO:0016787">
    <property type="term" value="F:hydrolase activity"/>
    <property type="evidence" value="ECO:0007669"/>
    <property type="project" value="UniProtKB-KW"/>
</dbReference>
<name>A0A392S4P5_9FABA</name>
<accession>A0A392S4P5</accession>
<comment type="caution">
    <text evidence="1">The sequence shown here is derived from an EMBL/GenBank/DDBJ whole genome shotgun (WGS) entry which is preliminary data.</text>
</comment>
<evidence type="ECO:0000313" key="1">
    <source>
        <dbReference type="EMBL" id="MCI43184.1"/>
    </source>
</evidence>
<sequence>MVKGLPELGEMEEKCTDCLIGKQHRQAIPKQAKWRATEKLQLIHSDICGPINPSSNGGK</sequence>
<dbReference type="EMBL" id="LXQA010313995">
    <property type="protein sequence ID" value="MCI43184.1"/>
    <property type="molecule type" value="Genomic_DNA"/>
</dbReference>
<reference evidence="1 2" key="1">
    <citation type="journal article" date="2018" name="Front. Plant Sci.">
        <title>Red Clover (Trifolium pratense) and Zigzag Clover (T. medium) - A Picture of Genomic Similarities and Differences.</title>
        <authorList>
            <person name="Dluhosova J."/>
            <person name="Istvanek J."/>
            <person name="Nedelnik J."/>
            <person name="Repkova J."/>
        </authorList>
    </citation>
    <scope>NUCLEOTIDE SEQUENCE [LARGE SCALE GENOMIC DNA]</scope>
    <source>
        <strain evidence="2">cv. 10/8</strain>
        <tissue evidence="1">Leaf</tissue>
    </source>
</reference>
<protein>
    <submittedName>
        <fullName evidence="1">Ubiquitin carboxyl-terminal hydrolase</fullName>
    </submittedName>
</protein>
<organism evidence="1 2">
    <name type="scientific">Trifolium medium</name>
    <dbReference type="NCBI Taxonomy" id="97028"/>
    <lineage>
        <taxon>Eukaryota</taxon>
        <taxon>Viridiplantae</taxon>
        <taxon>Streptophyta</taxon>
        <taxon>Embryophyta</taxon>
        <taxon>Tracheophyta</taxon>
        <taxon>Spermatophyta</taxon>
        <taxon>Magnoliopsida</taxon>
        <taxon>eudicotyledons</taxon>
        <taxon>Gunneridae</taxon>
        <taxon>Pentapetalae</taxon>
        <taxon>rosids</taxon>
        <taxon>fabids</taxon>
        <taxon>Fabales</taxon>
        <taxon>Fabaceae</taxon>
        <taxon>Papilionoideae</taxon>
        <taxon>50 kb inversion clade</taxon>
        <taxon>NPAAA clade</taxon>
        <taxon>Hologalegina</taxon>
        <taxon>IRL clade</taxon>
        <taxon>Trifolieae</taxon>
        <taxon>Trifolium</taxon>
    </lineage>
</organism>
<proteinExistence type="predicted"/>
<feature type="non-terminal residue" evidence="1">
    <location>
        <position position="59"/>
    </location>
</feature>
<keyword evidence="1" id="KW-0378">Hydrolase</keyword>
<dbReference type="AlphaFoldDB" id="A0A392S4P5"/>